<keyword evidence="2" id="KW-1185">Reference proteome</keyword>
<dbReference type="Proteomes" id="UP001354931">
    <property type="component" value="Unassembled WGS sequence"/>
</dbReference>
<dbReference type="InterPro" id="IPR053714">
    <property type="entry name" value="Iso_Racemase_Enz_sf"/>
</dbReference>
<gene>
    <name evidence="1" type="ORF">OKJ99_03355</name>
</gene>
<sequence>MQRIGHLLPATSLGADRWVAQICAPVQVDIAHPTARALLPEFQYGPALTPTHTAELQRGAEQLAQAGADAIVWHGTSGGLDGAAHARTVARVIERTAGVRVSTVTLGQLDLLARAATHSIALVTAGSEQQAGRLADTCLAAGLRIASLTALDLATPREAAELPVSKVRRILLDADSADAECLVVAGTELPVAPVAAMVERELGKPVHDGARVAVRTGLDLLGTGVESPAWGGLFTGGVHAGVCCDTH</sequence>
<comment type="caution">
    <text evidence="1">The sequence shown here is derived from an EMBL/GenBank/DDBJ whole genome shotgun (WGS) entry which is preliminary data.</text>
</comment>
<evidence type="ECO:0000313" key="2">
    <source>
        <dbReference type="Proteomes" id="UP001354931"/>
    </source>
</evidence>
<dbReference type="EMBL" id="JAOZYC010000013">
    <property type="protein sequence ID" value="MEB8336556.1"/>
    <property type="molecule type" value="Genomic_DNA"/>
</dbReference>
<dbReference type="PANTHER" id="PTHR40267">
    <property type="entry name" value="BLR3294 PROTEIN"/>
    <property type="match status" value="1"/>
</dbReference>
<proteinExistence type="predicted"/>
<reference evidence="1 2" key="1">
    <citation type="submission" date="2022-10" db="EMBL/GenBank/DDBJ databases">
        <authorList>
            <person name="Xie J."/>
            <person name="Shen N."/>
        </authorList>
    </citation>
    <scope>NUCLEOTIDE SEQUENCE [LARGE SCALE GENOMIC DNA]</scope>
    <source>
        <strain evidence="1 2">YIM65594</strain>
    </source>
</reference>
<dbReference type="Gene3D" id="3.40.50.12500">
    <property type="match status" value="1"/>
</dbReference>
<organism evidence="1 2">
    <name type="scientific">Streptomyces endophyticus</name>
    <dbReference type="NCBI Taxonomy" id="714166"/>
    <lineage>
        <taxon>Bacteria</taxon>
        <taxon>Bacillati</taxon>
        <taxon>Actinomycetota</taxon>
        <taxon>Actinomycetes</taxon>
        <taxon>Kitasatosporales</taxon>
        <taxon>Streptomycetaceae</taxon>
        <taxon>Streptomyces</taxon>
    </lineage>
</organism>
<dbReference type="InterPro" id="IPR026286">
    <property type="entry name" value="MaiA/AMDase"/>
</dbReference>
<evidence type="ECO:0008006" key="3">
    <source>
        <dbReference type="Google" id="ProtNLM"/>
    </source>
</evidence>
<dbReference type="RefSeq" id="WP_326014199.1">
    <property type="nucleotide sequence ID" value="NZ_JAOZYC010000013.1"/>
</dbReference>
<dbReference type="Pfam" id="PF17645">
    <property type="entry name" value="Amdase"/>
    <property type="match status" value="1"/>
</dbReference>
<evidence type="ECO:0000313" key="1">
    <source>
        <dbReference type="EMBL" id="MEB8336556.1"/>
    </source>
</evidence>
<accession>A0ABU6F0W3</accession>
<dbReference type="PANTHER" id="PTHR40267:SF1">
    <property type="entry name" value="BLR3294 PROTEIN"/>
    <property type="match status" value="1"/>
</dbReference>
<name>A0ABU6F0W3_9ACTN</name>
<protein>
    <recommendedName>
        <fullName evidence="3">Decarboxylase</fullName>
    </recommendedName>
</protein>